<proteinExistence type="predicted"/>
<reference evidence="2" key="1">
    <citation type="submission" date="2020-03" db="EMBL/GenBank/DDBJ databases">
        <title>The deep terrestrial virosphere.</title>
        <authorList>
            <person name="Holmfeldt K."/>
            <person name="Nilsson E."/>
            <person name="Simone D."/>
            <person name="Lopez-Fernandez M."/>
            <person name="Wu X."/>
            <person name="de Brujin I."/>
            <person name="Lundin D."/>
            <person name="Andersson A."/>
            <person name="Bertilsson S."/>
            <person name="Dopson M."/>
        </authorList>
    </citation>
    <scope>NUCLEOTIDE SEQUENCE</scope>
    <source>
        <strain evidence="2">TM448A02615</strain>
    </source>
</reference>
<dbReference type="EMBL" id="MT144332">
    <property type="protein sequence ID" value="QJA52345.1"/>
    <property type="molecule type" value="Genomic_DNA"/>
</dbReference>
<organism evidence="2">
    <name type="scientific">viral metagenome</name>
    <dbReference type="NCBI Taxonomy" id="1070528"/>
    <lineage>
        <taxon>unclassified sequences</taxon>
        <taxon>metagenomes</taxon>
        <taxon>organismal metagenomes</taxon>
    </lineage>
</organism>
<gene>
    <name evidence="2" type="ORF">TM448A02615_0006</name>
</gene>
<accession>A0A6H1ZYK5</accession>
<evidence type="ECO:0000256" key="1">
    <source>
        <dbReference type="SAM" id="MobiDB-lite"/>
    </source>
</evidence>
<sequence length="148" mass="16643">MPRTSTRDKERGTREERIPVGVPRQTGNLTPEMHAKLKGLVPRWVNDDGEKLNMFQLGGYKFIEKDAGIVAGDTGIASDNSGIDNRVSRLVDKKTGMRAYLMAIPEKFYKQDQKAKRKIREERFQSIKKGEGLVGQGFLPPEPGDIEL</sequence>
<name>A0A6H1ZYK5_9ZZZZ</name>
<feature type="compositionally biased region" description="Basic and acidic residues" evidence="1">
    <location>
        <begin position="1"/>
        <end position="18"/>
    </location>
</feature>
<evidence type="ECO:0000313" key="2">
    <source>
        <dbReference type="EMBL" id="QJA52345.1"/>
    </source>
</evidence>
<protein>
    <submittedName>
        <fullName evidence="2">Uncharacterized protein</fullName>
    </submittedName>
</protein>
<feature type="region of interest" description="Disordered" evidence="1">
    <location>
        <begin position="1"/>
        <end position="29"/>
    </location>
</feature>
<dbReference type="AlphaFoldDB" id="A0A6H1ZYK5"/>